<dbReference type="PANTHER" id="PTHR47326:SF1">
    <property type="entry name" value="HTH PSQ-TYPE DOMAIN-CONTAINING PROTEIN"/>
    <property type="match status" value="1"/>
</dbReference>
<organism evidence="2 3">
    <name type="scientific">Periplaneta americana</name>
    <name type="common">American cockroach</name>
    <name type="synonym">Blatta americana</name>
    <dbReference type="NCBI Taxonomy" id="6978"/>
    <lineage>
        <taxon>Eukaryota</taxon>
        <taxon>Metazoa</taxon>
        <taxon>Ecdysozoa</taxon>
        <taxon>Arthropoda</taxon>
        <taxon>Hexapoda</taxon>
        <taxon>Insecta</taxon>
        <taxon>Pterygota</taxon>
        <taxon>Neoptera</taxon>
        <taxon>Polyneoptera</taxon>
        <taxon>Dictyoptera</taxon>
        <taxon>Blattodea</taxon>
        <taxon>Blattoidea</taxon>
        <taxon>Blattidae</taxon>
        <taxon>Blattinae</taxon>
        <taxon>Periplaneta</taxon>
    </lineage>
</organism>
<name>A0ABQ8TA65_PERAM</name>
<accession>A0ABQ8TA65</accession>
<keyword evidence="3" id="KW-1185">Reference proteome</keyword>
<dbReference type="InterPro" id="IPR036397">
    <property type="entry name" value="RNaseH_sf"/>
</dbReference>
<comment type="caution">
    <text evidence="2">The sequence shown here is derived from an EMBL/GenBank/DDBJ whole genome shotgun (WGS) entry which is preliminary data.</text>
</comment>
<dbReference type="Proteomes" id="UP001148838">
    <property type="component" value="Unassembled WGS sequence"/>
</dbReference>
<evidence type="ECO:0000313" key="2">
    <source>
        <dbReference type="EMBL" id="KAJ4442833.1"/>
    </source>
</evidence>
<feature type="domain" description="Tc1-like transposase DDE" evidence="1">
    <location>
        <begin position="65"/>
        <end position="207"/>
    </location>
</feature>
<reference evidence="2 3" key="1">
    <citation type="journal article" date="2022" name="Allergy">
        <title>Genome assembly and annotation of Periplaneta americana reveal a comprehensive cockroach allergen profile.</title>
        <authorList>
            <person name="Wang L."/>
            <person name="Xiong Q."/>
            <person name="Saelim N."/>
            <person name="Wang L."/>
            <person name="Nong W."/>
            <person name="Wan A.T."/>
            <person name="Shi M."/>
            <person name="Liu X."/>
            <person name="Cao Q."/>
            <person name="Hui J.H.L."/>
            <person name="Sookrung N."/>
            <person name="Leung T.F."/>
            <person name="Tungtrongchitr A."/>
            <person name="Tsui S.K.W."/>
        </authorList>
    </citation>
    <scope>NUCLEOTIDE SEQUENCE [LARGE SCALE GENOMIC DNA]</scope>
    <source>
        <strain evidence="2">PWHHKU_190912</strain>
    </source>
</reference>
<dbReference type="Gene3D" id="3.30.420.10">
    <property type="entry name" value="Ribonuclease H-like superfamily/Ribonuclease H"/>
    <property type="match status" value="1"/>
</dbReference>
<dbReference type="PANTHER" id="PTHR47326">
    <property type="entry name" value="TRANSPOSABLE ELEMENT TC3 TRANSPOSASE-LIKE PROTEIN"/>
    <property type="match status" value="1"/>
</dbReference>
<evidence type="ECO:0000313" key="3">
    <source>
        <dbReference type="Proteomes" id="UP001148838"/>
    </source>
</evidence>
<gene>
    <name evidence="2" type="ORF">ANN_04426</name>
</gene>
<evidence type="ECO:0000259" key="1">
    <source>
        <dbReference type="Pfam" id="PF13358"/>
    </source>
</evidence>
<dbReference type="EMBL" id="JAJSOF020000013">
    <property type="protein sequence ID" value="KAJ4442833.1"/>
    <property type="molecule type" value="Genomic_DNA"/>
</dbReference>
<sequence>MIYAAAPCAITAAGHCEKRFRVDDRQLKPYEKEPEGCANGNIGEAQAVDRLAFATNRVDFDWRNVIFSDETTISSDYEGPVRVYREDGLRHDQRYVHRRERSGRFSISCWGWMSYDGPGVIERIDGRFNAETYEHILENIFLPSARERFPEGTLLFQQDNHPVHYAASIQRWFQRKPEIEIINWPPKSPDLNVIENLWAELKKRRIATYAHRRPRNRDELWDQVVDTWEDLAGDQNLFHNLVTSMPDRLRAVIEADGRQLLNHVIQKSNIKRHYETQHEKKNRHYSGEERNKFISELTSKPIPLLSNRRGVCFNISGRMTPGVDRYYSVGPINNIFSKLDYELLIRFSAKSCLCGLELYHSHPFNFNTESKLMRIPNLTGPVDNNDVMLQRNRNKTIGSRTHRHDTTVHDAIRLLIPAIYKNQSDSLMAADGYYYYLCKLMKPVRHRWSISYVIVEIRNTVMPSDCPALRFGIRSNLLFPPNRNRWRSVKSVCYHNLFRTVFCAGKSYAGYLLSSIAYGNIPQHKSKCSVSMLTVQVNVNKYTRRMN</sequence>
<dbReference type="Pfam" id="PF13358">
    <property type="entry name" value="DDE_3"/>
    <property type="match status" value="1"/>
</dbReference>
<proteinExistence type="predicted"/>
<protein>
    <recommendedName>
        <fullName evidence="1">Tc1-like transposase DDE domain-containing protein</fullName>
    </recommendedName>
</protein>
<dbReference type="InterPro" id="IPR038717">
    <property type="entry name" value="Tc1-like_DDE_dom"/>
</dbReference>